<dbReference type="STRING" id="174720.A0A0N5B613"/>
<dbReference type="InterPro" id="IPR017441">
    <property type="entry name" value="Protein_kinase_ATP_BS"/>
</dbReference>
<dbReference type="InterPro" id="IPR008271">
    <property type="entry name" value="Ser/Thr_kinase_AS"/>
</dbReference>
<feature type="binding site" evidence="4">
    <location>
        <position position="56"/>
    </location>
    <ligand>
        <name>ATP</name>
        <dbReference type="ChEBI" id="CHEBI:30616"/>
    </ligand>
</feature>
<dbReference type="Proteomes" id="UP000046392">
    <property type="component" value="Unplaced"/>
</dbReference>
<dbReference type="InterPro" id="IPR011009">
    <property type="entry name" value="Kinase-like_dom_sf"/>
</dbReference>
<dbReference type="GO" id="GO:0004674">
    <property type="term" value="F:protein serine/threonine kinase activity"/>
    <property type="evidence" value="ECO:0007669"/>
    <property type="project" value="UniProtKB-KW"/>
</dbReference>
<proteinExistence type="inferred from homology"/>
<dbReference type="PROSITE" id="PS00108">
    <property type="entry name" value="PROTEIN_KINASE_ST"/>
    <property type="match status" value="1"/>
</dbReference>
<dbReference type="InterPro" id="IPR050235">
    <property type="entry name" value="CK1_Ser-Thr_kinase"/>
</dbReference>
<sequence length="332" mass="38093">MPNVPTLDKNRTIDCDFCKFKVIKLLGQGGFGAVYLVEEIIKKSKYAVKTELMPGKKDKFEPRLLWEETILLEIQALPDDNHKKHFIKVVDRGELPPLRFMLMTLVGKSLKDLMKESKDQCFSDNTSWKIAEQTLEALEAFHSAGFVHRDIKPHNYTIGGPGQEDVIFMLDFGLVRCYTGKKFVHAVDLESWIITVLELHDPDAVFWCRETEMDEIKAMKGELFTSKEPDYIFDELVPSEYRKIVAHIGNLTPVEKLKNPDGDMTKKVDLVPIAKILAEIGNIYKYSHKKRFEWQKKDSKSISIERGSSSGTKKKDKKNSKHAKTQKKSKKA</sequence>
<comment type="similarity">
    <text evidence="5">Belongs to the protein kinase superfamily.</text>
</comment>
<keyword evidence="5" id="KW-0808">Transferase</keyword>
<keyword evidence="3 4" id="KW-0067">ATP-binding</keyword>
<dbReference type="Gene3D" id="1.10.510.10">
    <property type="entry name" value="Transferase(Phosphotransferase) domain 1"/>
    <property type="match status" value="1"/>
</dbReference>
<dbReference type="WBParaSite" id="SPAL_0000150300.1">
    <property type="protein sequence ID" value="SPAL_0000150300.1"/>
    <property type="gene ID" value="SPAL_0000150300"/>
</dbReference>
<keyword evidence="5" id="KW-0723">Serine/threonine-protein kinase</keyword>
<keyword evidence="2 4" id="KW-0547">Nucleotide-binding</keyword>
<keyword evidence="8" id="KW-1185">Reference proteome</keyword>
<evidence type="ECO:0000256" key="2">
    <source>
        <dbReference type="ARBA" id="ARBA00022741"/>
    </source>
</evidence>
<evidence type="ECO:0000313" key="8">
    <source>
        <dbReference type="Proteomes" id="UP000046392"/>
    </source>
</evidence>
<dbReference type="AlphaFoldDB" id="A0A0N5B613"/>
<dbReference type="GO" id="GO:0005524">
    <property type="term" value="F:ATP binding"/>
    <property type="evidence" value="ECO:0007669"/>
    <property type="project" value="UniProtKB-UniRule"/>
</dbReference>
<dbReference type="InterPro" id="IPR000719">
    <property type="entry name" value="Prot_kinase_dom"/>
</dbReference>
<dbReference type="Pfam" id="PF00069">
    <property type="entry name" value="Pkinase"/>
    <property type="match status" value="1"/>
</dbReference>
<keyword evidence="5" id="KW-0418">Kinase</keyword>
<dbReference type="SMART" id="SM00220">
    <property type="entry name" value="S_TKc"/>
    <property type="match status" value="1"/>
</dbReference>
<dbReference type="SUPFAM" id="SSF56112">
    <property type="entry name" value="Protein kinase-like (PK-like)"/>
    <property type="match status" value="1"/>
</dbReference>
<dbReference type="PROSITE" id="PS00107">
    <property type="entry name" value="PROTEIN_KINASE_ATP"/>
    <property type="match status" value="1"/>
</dbReference>
<feature type="domain" description="Protein kinase" evidence="7">
    <location>
        <begin position="20"/>
        <end position="332"/>
    </location>
</feature>
<feature type="region of interest" description="Disordered" evidence="6">
    <location>
        <begin position="293"/>
        <end position="332"/>
    </location>
</feature>
<name>A0A0N5B613_STREA</name>
<evidence type="ECO:0000256" key="1">
    <source>
        <dbReference type="ARBA" id="ARBA00012513"/>
    </source>
</evidence>
<dbReference type="PROSITE" id="PS50011">
    <property type="entry name" value="PROTEIN_KINASE_DOM"/>
    <property type="match status" value="1"/>
</dbReference>
<organism evidence="8 9">
    <name type="scientific">Strongyloides papillosus</name>
    <name type="common">Intestinal threadworm</name>
    <dbReference type="NCBI Taxonomy" id="174720"/>
    <lineage>
        <taxon>Eukaryota</taxon>
        <taxon>Metazoa</taxon>
        <taxon>Ecdysozoa</taxon>
        <taxon>Nematoda</taxon>
        <taxon>Chromadorea</taxon>
        <taxon>Rhabditida</taxon>
        <taxon>Tylenchina</taxon>
        <taxon>Panagrolaimomorpha</taxon>
        <taxon>Strongyloidoidea</taxon>
        <taxon>Strongyloididae</taxon>
        <taxon>Strongyloides</taxon>
    </lineage>
</organism>
<evidence type="ECO:0000256" key="4">
    <source>
        <dbReference type="PROSITE-ProRule" id="PRU10141"/>
    </source>
</evidence>
<evidence type="ECO:0000256" key="5">
    <source>
        <dbReference type="RuleBase" id="RU000304"/>
    </source>
</evidence>
<feature type="compositionally biased region" description="Low complexity" evidence="6">
    <location>
        <begin position="301"/>
        <end position="311"/>
    </location>
</feature>
<protein>
    <recommendedName>
        <fullName evidence="1">non-specific serine/threonine protein kinase</fullName>
        <ecNumber evidence="1">2.7.11.1</ecNumber>
    </recommendedName>
</protein>
<accession>A0A0N5B613</accession>
<reference evidence="9" key="1">
    <citation type="submission" date="2017-02" db="UniProtKB">
        <authorList>
            <consortium name="WormBaseParasite"/>
        </authorList>
    </citation>
    <scope>IDENTIFICATION</scope>
</reference>
<evidence type="ECO:0000313" key="9">
    <source>
        <dbReference type="WBParaSite" id="SPAL_0000150300.1"/>
    </source>
</evidence>
<dbReference type="EC" id="2.7.11.1" evidence="1"/>
<evidence type="ECO:0000256" key="6">
    <source>
        <dbReference type="SAM" id="MobiDB-lite"/>
    </source>
</evidence>
<dbReference type="PANTHER" id="PTHR11909">
    <property type="entry name" value="CASEIN KINASE-RELATED"/>
    <property type="match status" value="1"/>
</dbReference>
<evidence type="ECO:0000256" key="3">
    <source>
        <dbReference type="ARBA" id="ARBA00022840"/>
    </source>
</evidence>
<evidence type="ECO:0000259" key="7">
    <source>
        <dbReference type="PROSITE" id="PS50011"/>
    </source>
</evidence>
<feature type="compositionally biased region" description="Basic residues" evidence="6">
    <location>
        <begin position="312"/>
        <end position="332"/>
    </location>
</feature>